<dbReference type="EMBL" id="JBHSON010000085">
    <property type="protein sequence ID" value="MFC5752296.1"/>
    <property type="molecule type" value="Genomic_DNA"/>
</dbReference>
<reference evidence="4" key="1">
    <citation type="journal article" date="2019" name="Int. J. Syst. Evol. Microbiol.">
        <title>The Global Catalogue of Microorganisms (GCM) 10K type strain sequencing project: providing services to taxonomists for standard genome sequencing and annotation.</title>
        <authorList>
            <consortium name="The Broad Institute Genomics Platform"/>
            <consortium name="The Broad Institute Genome Sequencing Center for Infectious Disease"/>
            <person name="Wu L."/>
            <person name="Ma J."/>
        </authorList>
    </citation>
    <scope>NUCLEOTIDE SEQUENCE [LARGE SCALE GENOMIC DNA]</scope>
    <source>
        <strain evidence="4">KCTC 42087</strain>
    </source>
</reference>
<keyword evidence="4" id="KW-1185">Reference proteome</keyword>
<keyword evidence="1" id="KW-0808">Transferase</keyword>
<dbReference type="Proteomes" id="UP001596074">
    <property type="component" value="Unassembled WGS sequence"/>
</dbReference>
<keyword evidence="1" id="KW-0418">Kinase</keyword>
<protein>
    <submittedName>
        <fullName evidence="3">ATP-binding protein</fullName>
    </submittedName>
</protein>
<dbReference type="InterPro" id="IPR003594">
    <property type="entry name" value="HATPase_dom"/>
</dbReference>
<sequence>MASRAPDVQRSPREDPLAVLGAVVLPGVEPAVALVRRYARALLGPGFPGLYELTVVASELFTNAVRHSRSGRLPGDGGAGQVTITFLTGENLLRLEMADQGGAGSPRLRAPDDNGESGRGLHVVEALSLAWGAERRGRHTVVWAEFALGGRGPAR</sequence>
<accession>A0ABW1A9X6</accession>
<feature type="domain" description="Histidine kinase/HSP90-like ATPase" evidence="2">
    <location>
        <begin position="31"/>
        <end position="144"/>
    </location>
</feature>
<dbReference type="SUPFAM" id="SSF55874">
    <property type="entry name" value="ATPase domain of HSP90 chaperone/DNA topoisomerase II/histidine kinase"/>
    <property type="match status" value="1"/>
</dbReference>
<comment type="caution">
    <text evidence="3">The sequence shown here is derived from an EMBL/GenBank/DDBJ whole genome shotgun (WGS) entry which is preliminary data.</text>
</comment>
<dbReference type="Pfam" id="PF13581">
    <property type="entry name" value="HATPase_c_2"/>
    <property type="match status" value="1"/>
</dbReference>
<dbReference type="InterPro" id="IPR050267">
    <property type="entry name" value="Anti-sigma-factor_SerPK"/>
</dbReference>
<keyword evidence="3" id="KW-0067">ATP-binding</keyword>
<evidence type="ECO:0000313" key="3">
    <source>
        <dbReference type="EMBL" id="MFC5752296.1"/>
    </source>
</evidence>
<name>A0ABW1A9X6_9ACTN</name>
<dbReference type="RefSeq" id="WP_378288256.1">
    <property type="nucleotide sequence ID" value="NZ_JBHSON010000085.1"/>
</dbReference>
<proteinExistence type="predicted"/>
<organism evidence="3 4">
    <name type="scientific">Actinomadura rugatobispora</name>
    <dbReference type="NCBI Taxonomy" id="1994"/>
    <lineage>
        <taxon>Bacteria</taxon>
        <taxon>Bacillati</taxon>
        <taxon>Actinomycetota</taxon>
        <taxon>Actinomycetes</taxon>
        <taxon>Streptosporangiales</taxon>
        <taxon>Thermomonosporaceae</taxon>
        <taxon>Actinomadura</taxon>
    </lineage>
</organism>
<dbReference type="Gene3D" id="3.30.565.10">
    <property type="entry name" value="Histidine kinase-like ATPase, C-terminal domain"/>
    <property type="match status" value="1"/>
</dbReference>
<dbReference type="InterPro" id="IPR036890">
    <property type="entry name" value="HATPase_C_sf"/>
</dbReference>
<dbReference type="PANTHER" id="PTHR35526">
    <property type="entry name" value="ANTI-SIGMA-F FACTOR RSBW-RELATED"/>
    <property type="match status" value="1"/>
</dbReference>
<evidence type="ECO:0000259" key="2">
    <source>
        <dbReference type="Pfam" id="PF13581"/>
    </source>
</evidence>
<gene>
    <name evidence="3" type="ORF">ACFPZN_42360</name>
</gene>
<dbReference type="CDD" id="cd16936">
    <property type="entry name" value="HATPase_RsbW-like"/>
    <property type="match status" value="1"/>
</dbReference>
<keyword evidence="3" id="KW-0547">Nucleotide-binding</keyword>
<evidence type="ECO:0000313" key="4">
    <source>
        <dbReference type="Proteomes" id="UP001596074"/>
    </source>
</evidence>
<dbReference type="PANTHER" id="PTHR35526:SF3">
    <property type="entry name" value="ANTI-SIGMA-F FACTOR RSBW"/>
    <property type="match status" value="1"/>
</dbReference>
<keyword evidence="1" id="KW-0723">Serine/threonine-protein kinase</keyword>
<dbReference type="GO" id="GO:0005524">
    <property type="term" value="F:ATP binding"/>
    <property type="evidence" value="ECO:0007669"/>
    <property type="project" value="UniProtKB-KW"/>
</dbReference>
<evidence type="ECO:0000256" key="1">
    <source>
        <dbReference type="ARBA" id="ARBA00022527"/>
    </source>
</evidence>